<comment type="caution">
    <text evidence="1">The sequence shown here is derived from an EMBL/GenBank/DDBJ whole genome shotgun (WGS) entry which is preliminary data.</text>
</comment>
<name>A0A482VFY5_ASBVE</name>
<accession>A0A482VFY5</accession>
<proteinExistence type="predicted"/>
<keyword evidence="2" id="KW-1185">Reference proteome</keyword>
<dbReference type="PANTHER" id="PTHR47326:SF1">
    <property type="entry name" value="HTH PSQ-TYPE DOMAIN-CONTAINING PROTEIN"/>
    <property type="match status" value="1"/>
</dbReference>
<dbReference type="EMBL" id="QDEB01106235">
    <property type="protein sequence ID" value="RZB94451.1"/>
    <property type="molecule type" value="Genomic_DNA"/>
</dbReference>
<feature type="non-terminal residue" evidence="1">
    <location>
        <position position="118"/>
    </location>
</feature>
<evidence type="ECO:0000313" key="1">
    <source>
        <dbReference type="EMBL" id="RZB94451.1"/>
    </source>
</evidence>
<reference evidence="1 2" key="1">
    <citation type="submission" date="2017-03" db="EMBL/GenBank/DDBJ databases">
        <title>Genome of the blue death feigning beetle - Asbolus verrucosus.</title>
        <authorList>
            <person name="Rider S.D."/>
        </authorList>
    </citation>
    <scope>NUCLEOTIDE SEQUENCE [LARGE SCALE GENOMIC DNA]</scope>
    <source>
        <strain evidence="1">Butters</strain>
        <tissue evidence="1">Head and leg muscle</tissue>
    </source>
</reference>
<protein>
    <submittedName>
        <fullName evidence="1">Uncharacterized protein</fullName>
    </submittedName>
</protein>
<organism evidence="1 2">
    <name type="scientific">Asbolus verrucosus</name>
    <name type="common">Desert ironclad beetle</name>
    <dbReference type="NCBI Taxonomy" id="1661398"/>
    <lineage>
        <taxon>Eukaryota</taxon>
        <taxon>Metazoa</taxon>
        <taxon>Ecdysozoa</taxon>
        <taxon>Arthropoda</taxon>
        <taxon>Hexapoda</taxon>
        <taxon>Insecta</taxon>
        <taxon>Pterygota</taxon>
        <taxon>Neoptera</taxon>
        <taxon>Endopterygota</taxon>
        <taxon>Coleoptera</taxon>
        <taxon>Polyphaga</taxon>
        <taxon>Cucujiformia</taxon>
        <taxon>Tenebrionidae</taxon>
        <taxon>Pimeliinae</taxon>
        <taxon>Asbolus</taxon>
    </lineage>
</organism>
<dbReference type="Proteomes" id="UP000292052">
    <property type="component" value="Unassembled WGS sequence"/>
</dbReference>
<dbReference type="PANTHER" id="PTHR47326">
    <property type="entry name" value="TRANSPOSABLE ELEMENT TC3 TRANSPOSASE-LIKE PROTEIN"/>
    <property type="match status" value="1"/>
</dbReference>
<evidence type="ECO:0000313" key="2">
    <source>
        <dbReference type="Proteomes" id="UP000292052"/>
    </source>
</evidence>
<dbReference type="AlphaFoldDB" id="A0A482VFY5"/>
<gene>
    <name evidence="1" type="ORF">BDFB_014550</name>
</gene>
<sequence length="118" mass="13969">MRILLQENMQLDFLIEHIQDQMCFCDLSVERRTMGSLKPTKKVLLRLNAMHEPTPQNKEVEPEAFNEDPTTNIRVVAHMVDGSRSIIQMIMRDNRQHAYHYKRVQNLMPEDYPAKVNF</sequence>